<evidence type="ECO:0000256" key="4">
    <source>
        <dbReference type="ARBA" id="ARBA00023163"/>
    </source>
</evidence>
<sequence>MTKDIDPISPVLVLNQRLKSFCRNWKNGNKIIFKILKRTWETDIKWEAGKCMFQKGRQEFAIDTELVAGDSLVLYKFTNDDQLLNVCIFKDNENVNDKREG</sequence>
<comment type="caution">
    <text evidence="6">The sequence shown here is derived from an EMBL/GenBank/DDBJ whole genome shotgun (WGS) entry which is preliminary data.</text>
</comment>
<evidence type="ECO:0008006" key="8">
    <source>
        <dbReference type="Google" id="ProtNLM"/>
    </source>
</evidence>
<name>A0AAD8IFE7_9APIA</name>
<gene>
    <name evidence="6" type="ORF">POM88_022672</name>
</gene>
<keyword evidence="2" id="KW-0805">Transcription regulation</keyword>
<dbReference type="GO" id="GO:0005634">
    <property type="term" value="C:nucleus"/>
    <property type="evidence" value="ECO:0007669"/>
    <property type="project" value="UniProtKB-SubCell"/>
</dbReference>
<dbReference type="SUPFAM" id="SSF101936">
    <property type="entry name" value="DNA-binding pseudobarrel domain"/>
    <property type="match status" value="1"/>
</dbReference>
<dbReference type="InterPro" id="IPR015300">
    <property type="entry name" value="DNA-bd_pseudobarrel_sf"/>
</dbReference>
<accession>A0AAD8IFE7</accession>
<dbReference type="Gene3D" id="2.40.330.10">
    <property type="entry name" value="DNA-binding pseudobarrel domain"/>
    <property type="match status" value="1"/>
</dbReference>
<protein>
    <recommendedName>
        <fullName evidence="8">TF-B3 domain-containing protein</fullName>
    </recommendedName>
</protein>
<evidence type="ECO:0000256" key="5">
    <source>
        <dbReference type="ARBA" id="ARBA00023242"/>
    </source>
</evidence>
<evidence type="ECO:0000313" key="7">
    <source>
        <dbReference type="Proteomes" id="UP001237642"/>
    </source>
</evidence>
<proteinExistence type="predicted"/>
<reference evidence="6" key="2">
    <citation type="submission" date="2023-05" db="EMBL/GenBank/DDBJ databases">
        <authorList>
            <person name="Schelkunov M.I."/>
        </authorList>
    </citation>
    <scope>NUCLEOTIDE SEQUENCE</scope>
    <source>
        <strain evidence="6">Hsosn_3</strain>
        <tissue evidence="6">Leaf</tissue>
    </source>
</reference>
<dbReference type="Proteomes" id="UP001237642">
    <property type="component" value="Unassembled WGS sequence"/>
</dbReference>
<keyword evidence="4" id="KW-0804">Transcription</keyword>
<organism evidence="6 7">
    <name type="scientific">Heracleum sosnowskyi</name>
    <dbReference type="NCBI Taxonomy" id="360622"/>
    <lineage>
        <taxon>Eukaryota</taxon>
        <taxon>Viridiplantae</taxon>
        <taxon>Streptophyta</taxon>
        <taxon>Embryophyta</taxon>
        <taxon>Tracheophyta</taxon>
        <taxon>Spermatophyta</taxon>
        <taxon>Magnoliopsida</taxon>
        <taxon>eudicotyledons</taxon>
        <taxon>Gunneridae</taxon>
        <taxon>Pentapetalae</taxon>
        <taxon>asterids</taxon>
        <taxon>campanulids</taxon>
        <taxon>Apiales</taxon>
        <taxon>Apiaceae</taxon>
        <taxon>Apioideae</taxon>
        <taxon>apioid superclade</taxon>
        <taxon>Tordylieae</taxon>
        <taxon>Tordyliinae</taxon>
        <taxon>Heracleum</taxon>
    </lineage>
</organism>
<dbReference type="EMBL" id="JAUIZM010000005">
    <property type="protein sequence ID" value="KAK1384937.1"/>
    <property type="molecule type" value="Genomic_DNA"/>
</dbReference>
<dbReference type="GO" id="GO:0003677">
    <property type="term" value="F:DNA binding"/>
    <property type="evidence" value="ECO:0007669"/>
    <property type="project" value="UniProtKB-KW"/>
</dbReference>
<keyword evidence="7" id="KW-1185">Reference proteome</keyword>
<dbReference type="AlphaFoldDB" id="A0AAD8IFE7"/>
<reference evidence="6" key="1">
    <citation type="submission" date="2023-02" db="EMBL/GenBank/DDBJ databases">
        <title>Genome of toxic invasive species Heracleum sosnowskyi carries increased number of genes despite the absence of recent whole-genome duplications.</title>
        <authorList>
            <person name="Schelkunov M."/>
            <person name="Shtratnikova V."/>
            <person name="Makarenko M."/>
            <person name="Klepikova A."/>
            <person name="Omelchenko D."/>
            <person name="Novikova G."/>
            <person name="Obukhova E."/>
            <person name="Bogdanov V."/>
            <person name="Penin A."/>
            <person name="Logacheva M."/>
        </authorList>
    </citation>
    <scope>NUCLEOTIDE SEQUENCE</scope>
    <source>
        <strain evidence="6">Hsosn_3</strain>
        <tissue evidence="6">Leaf</tissue>
    </source>
</reference>
<keyword evidence="5" id="KW-0539">Nucleus</keyword>
<comment type="subcellular location">
    <subcellularLocation>
        <location evidence="1">Nucleus</location>
    </subcellularLocation>
</comment>
<evidence type="ECO:0000313" key="6">
    <source>
        <dbReference type="EMBL" id="KAK1384937.1"/>
    </source>
</evidence>
<evidence type="ECO:0000256" key="3">
    <source>
        <dbReference type="ARBA" id="ARBA00023125"/>
    </source>
</evidence>
<evidence type="ECO:0000256" key="2">
    <source>
        <dbReference type="ARBA" id="ARBA00023015"/>
    </source>
</evidence>
<keyword evidence="3" id="KW-0238">DNA-binding</keyword>
<evidence type="ECO:0000256" key="1">
    <source>
        <dbReference type="ARBA" id="ARBA00004123"/>
    </source>
</evidence>